<comment type="caution">
    <text evidence="1">The sequence shown here is derived from an EMBL/GenBank/DDBJ whole genome shotgun (WGS) entry which is preliminary data.</text>
</comment>
<dbReference type="AlphaFoldDB" id="F7VEW9"/>
<protein>
    <submittedName>
        <fullName evidence="1">Uncharacterized protein</fullName>
    </submittedName>
</protein>
<sequence>MAYAGGRQDQGTFLSKGRTVARDTRETLLPKNLAVKKA</sequence>
<organism evidence="1 2">
    <name type="scientific">Acetobacter tropicalis NBRC 101654</name>
    <dbReference type="NCBI Taxonomy" id="749388"/>
    <lineage>
        <taxon>Bacteria</taxon>
        <taxon>Pseudomonadati</taxon>
        <taxon>Pseudomonadota</taxon>
        <taxon>Alphaproteobacteria</taxon>
        <taxon>Acetobacterales</taxon>
        <taxon>Acetobacteraceae</taxon>
        <taxon>Acetobacter</taxon>
    </lineage>
</organism>
<dbReference type="EMBL" id="BABS01000056">
    <property type="protein sequence ID" value="GAA08914.1"/>
    <property type="molecule type" value="Genomic_DNA"/>
</dbReference>
<proteinExistence type="predicted"/>
<name>F7VEW9_9PROT</name>
<gene>
    <name evidence="1" type="ORF">ATPR_1918</name>
</gene>
<accession>F7VEW9</accession>
<dbReference type="Proteomes" id="UP000004319">
    <property type="component" value="Unassembled WGS sequence"/>
</dbReference>
<evidence type="ECO:0000313" key="2">
    <source>
        <dbReference type="Proteomes" id="UP000004319"/>
    </source>
</evidence>
<evidence type="ECO:0000313" key="1">
    <source>
        <dbReference type="EMBL" id="GAA08914.1"/>
    </source>
</evidence>
<reference evidence="1 2" key="1">
    <citation type="journal article" date="2011" name="Biochem. Biophys. Res. Commun.">
        <title>Increased number of Arginine-based salt bridges contributes to the thermotolerance of thermotolerant acetic acid bacteria, Acetobacter tropicalis SKU1100.</title>
        <authorList>
            <person name="Matsutani M."/>
            <person name="Hirakawa H."/>
            <person name="Nishikura M."/>
            <person name="Soemphol W."/>
            <person name="Ali I.A.I."/>
            <person name="Yakushi T."/>
            <person name="Matsushita K."/>
        </authorList>
    </citation>
    <scope>NUCLEOTIDE SEQUENCE [LARGE SCALE GENOMIC DNA]</scope>
    <source>
        <strain evidence="1 2">NBRC 101654</strain>
    </source>
</reference>